<gene>
    <name evidence="6" type="ORF">TTAC_LOCUS303</name>
</gene>
<dbReference type="InterPro" id="IPR052417">
    <property type="entry name" value="Dachshund_domain"/>
</dbReference>
<accession>A0A0R3WI91</accession>
<comment type="subcellular location">
    <subcellularLocation>
        <location evidence="1">Nucleus</location>
    </subcellularLocation>
</comment>
<dbReference type="InterPro" id="IPR009061">
    <property type="entry name" value="DNA-bd_dom_put_sf"/>
</dbReference>
<dbReference type="STRING" id="6205.A0A0R3WI91"/>
<comment type="similarity">
    <text evidence="3">Belongs to the DACH/dachshund family.</text>
</comment>
<proteinExistence type="inferred from homology"/>
<dbReference type="InterPro" id="IPR037000">
    <property type="entry name" value="Ski_DNA-bd_sf"/>
</dbReference>
<feature type="region of interest" description="Disordered" evidence="4">
    <location>
        <begin position="1"/>
        <end position="22"/>
    </location>
</feature>
<dbReference type="EMBL" id="UYWX01000022">
    <property type="protein sequence ID" value="VDM16219.1"/>
    <property type="molecule type" value="Genomic_DNA"/>
</dbReference>
<name>A0A0R3WI91_HYDTA</name>
<dbReference type="OrthoDB" id="6436112at2759"/>
<dbReference type="FunFam" id="3.10.260.20:FF:000001">
    <property type="entry name" value="Dachshund homolog 1"/>
    <property type="match status" value="1"/>
</dbReference>
<reference evidence="6 7" key="2">
    <citation type="submission" date="2018-11" db="EMBL/GenBank/DDBJ databases">
        <authorList>
            <consortium name="Pathogen Informatics"/>
        </authorList>
    </citation>
    <scope>NUCLEOTIDE SEQUENCE [LARGE SCALE GENOMIC DNA]</scope>
</reference>
<evidence type="ECO:0000256" key="2">
    <source>
        <dbReference type="ARBA" id="ARBA00023242"/>
    </source>
</evidence>
<dbReference type="SUPFAM" id="SSF46955">
    <property type="entry name" value="Putative DNA-binding domain"/>
    <property type="match status" value="1"/>
</dbReference>
<dbReference type="WBParaSite" id="TTAC_0000030201-mRNA-1">
    <property type="protein sequence ID" value="TTAC_0000030201-mRNA-1"/>
    <property type="gene ID" value="TTAC_0000030201"/>
</dbReference>
<keyword evidence="7" id="KW-1185">Reference proteome</keyword>
<evidence type="ECO:0000256" key="3">
    <source>
        <dbReference type="ARBA" id="ARBA00038192"/>
    </source>
</evidence>
<protein>
    <submittedName>
        <fullName evidence="8">Ski_Sno domain-containing protein</fullName>
    </submittedName>
</protein>
<organism evidence="8">
    <name type="scientific">Hydatigena taeniaeformis</name>
    <name type="common">Feline tapeworm</name>
    <name type="synonym">Taenia taeniaeformis</name>
    <dbReference type="NCBI Taxonomy" id="6205"/>
    <lineage>
        <taxon>Eukaryota</taxon>
        <taxon>Metazoa</taxon>
        <taxon>Spiralia</taxon>
        <taxon>Lophotrochozoa</taxon>
        <taxon>Platyhelminthes</taxon>
        <taxon>Cestoda</taxon>
        <taxon>Eucestoda</taxon>
        <taxon>Cyclophyllidea</taxon>
        <taxon>Taeniidae</taxon>
        <taxon>Hydatigera</taxon>
    </lineage>
</organism>
<evidence type="ECO:0000259" key="5">
    <source>
        <dbReference type="Pfam" id="PF02437"/>
    </source>
</evidence>
<evidence type="ECO:0000313" key="8">
    <source>
        <dbReference type="WBParaSite" id="TTAC_0000030201-mRNA-1"/>
    </source>
</evidence>
<dbReference type="AlphaFoldDB" id="A0A0R3WI91"/>
<dbReference type="InterPro" id="IPR003380">
    <property type="entry name" value="SKI/SNO/DAC"/>
</dbReference>
<sequence length="124" mass="13732">MHAPPNNINNNTTNNSSSTGRGSSQVQILEYRGAQLAAFIVEGRGPLICLPQAFELFLKHFVGGLHTVYTKLKRLEIQPVVCNVEQVRILRGLGAIQPGVNRCKLIAPREFDILYADCTTSRRV</sequence>
<dbReference type="GO" id="GO:0005634">
    <property type="term" value="C:nucleus"/>
    <property type="evidence" value="ECO:0007669"/>
    <property type="project" value="UniProtKB-SubCell"/>
</dbReference>
<reference evidence="8" key="1">
    <citation type="submission" date="2017-02" db="UniProtKB">
        <authorList>
            <consortium name="WormBaseParasite"/>
        </authorList>
    </citation>
    <scope>IDENTIFICATION</scope>
</reference>
<feature type="domain" description="SKI/SNO/DAC" evidence="5">
    <location>
        <begin position="16"/>
        <end position="119"/>
    </location>
</feature>
<dbReference type="PANTHER" id="PTHR12577:SF6">
    <property type="entry name" value="DACHSHUND, ISOFORM B"/>
    <property type="match status" value="1"/>
</dbReference>
<evidence type="ECO:0000256" key="4">
    <source>
        <dbReference type="SAM" id="MobiDB-lite"/>
    </source>
</evidence>
<dbReference type="Pfam" id="PF02437">
    <property type="entry name" value="Ski_Sno_DHD"/>
    <property type="match status" value="1"/>
</dbReference>
<dbReference type="CDD" id="cd21081">
    <property type="entry name" value="DHD_Dac"/>
    <property type="match status" value="1"/>
</dbReference>
<dbReference type="Gene3D" id="3.10.260.20">
    <property type="entry name" value="Ski"/>
    <property type="match status" value="1"/>
</dbReference>
<evidence type="ECO:0000313" key="7">
    <source>
        <dbReference type="Proteomes" id="UP000274429"/>
    </source>
</evidence>
<dbReference type="GO" id="GO:0000981">
    <property type="term" value="F:DNA-binding transcription factor activity, RNA polymerase II-specific"/>
    <property type="evidence" value="ECO:0007669"/>
    <property type="project" value="TreeGrafter"/>
</dbReference>
<feature type="compositionally biased region" description="Low complexity" evidence="4">
    <location>
        <begin position="1"/>
        <end position="19"/>
    </location>
</feature>
<dbReference type="GO" id="GO:0000978">
    <property type="term" value="F:RNA polymerase II cis-regulatory region sequence-specific DNA binding"/>
    <property type="evidence" value="ECO:0007669"/>
    <property type="project" value="TreeGrafter"/>
</dbReference>
<evidence type="ECO:0000313" key="6">
    <source>
        <dbReference type="EMBL" id="VDM16219.1"/>
    </source>
</evidence>
<evidence type="ECO:0000256" key="1">
    <source>
        <dbReference type="ARBA" id="ARBA00004123"/>
    </source>
</evidence>
<dbReference type="GO" id="GO:0005667">
    <property type="term" value="C:transcription regulator complex"/>
    <property type="evidence" value="ECO:0007669"/>
    <property type="project" value="TreeGrafter"/>
</dbReference>
<keyword evidence="2" id="KW-0539">Nucleus</keyword>
<dbReference type="Proteomes" id="UP000274429">
    <property type="component" value="Unassembled WGS sequence"/>
</dbReference>
<dbReference type="PANTHER" id="PTHR12577">
    <property type="entry name" value="DACHSHUND"/>
    <property type="match status" value="1"/>
</dbReference>